<dbReference type="AlphaFoldDB" id="A0A1G5RA43"/>
<dbReference type="Proteomes" id="UP000198767">
    <property type="component" value="Unassembled WGS sequence"/>
</dbReference>
<keyword evidence="8" id="KW-1185">Reference proteome</keyword>
<keyword evidence="3" id="KW-0479">Metal-binding</keyword>
<keyword evidence="5" id="KW-0862">Zinc</keyword>
<evidence type="ECO:0000256" key="2">
    <source>
        <dbReference type="ARBA" id="ARBA00007749"/>
    </source>
</evidence>
<dbReference type="PANTHER" id="PTHR42978:SF7">
    <property type="entry name" value="METALLO-HYDROLASE RV2300C-RELATED"/>
    <property type="match status" value="1"/>
</dbReference>
<protein>
    <submittedName>
        <fullName evidence="7">Glyoxylase, beta-lactamase superfamily II</fullName>
    </submittedName>
</protein>
<dbReference type="Pfam" id="PF00753">
    <property type="entry name" value="Lactamase_B"/>
    <property type="match status" value="1"/>
</dbReference>
<feature type="domain" description="Metallo-beta-lactamase" evidence="6">
    <location>
        <begin position="36"/>
        <end position="236"/>
    </location>
</feature>
<reference evidence="7 8" key="1">
    <citation type="submission" date="2016-10" db="EMBL/GenBank/DDBJ databases">
        <authorList>
            <person name="de Groot N.N."/>
        </authorList>
    </citation>
    <scope>NUCLEOTIDE SEQUENCE [LARGE SCALE GENOMIC DNA]</scope>
    <source>
        <strain evidence="7 8">U95</strain>
    </source>
</reference>
<dbReference type="InterPro" id="IPR036866">
    <property type="entry name" value="RibonucZ/Hydroxyglut_hydro"/>
</dbReference>
<dbReference type="InterPro" id="IPR001279">
    <property type="entry name" value="Metallo-B-lactamas"/>
</dbReference>
<evidence type="ECO:0000256" key="1">
    <source>
        <dbReference type="ARBA" id="ARBA00001947"/>
    </source>
</evidence>
<comment type="similarity">
    <text evidence="2">Belongs to the metallo-beta-lactamase superfamily.</text>
</comment>
<accession>A0A1G5RA43</accession>
<proteinExistence type="inferred from homology"/>
<dbReference type="InterPro" id="IPR051013">
    <property type="entry name" value="MBL_superfamily_lactonases"/>
</dbReference>
<comment type="cofactor">
    <cofactor evidence="1">
        <name>Zn(2+)</name>
        <dbReference type="ChEBI" id="CHEBI:29105"/>
    </cofactor>
</comment>
<evidence type="ECO:0000256" key="5">
    <source>
        <dbReference type="ARBA" id="ARBA00022833"/>
    </source>
</evidence>
<evidence type="ECO:0000313" key="8">
    <source>
        <dbReference type="Proteomes" id="UP000198767"/>
    </source>
</evidence>
<dbReference type="GO" id="GO:0046872">
    <property type="term" value="F:metal ion binding"/>
    <property type="evidence" value="ECO:0007669"/>
    <property type="project" value="UniProtKB-KW"/>
</dbReference>
<dbReference type="EMBL" id="FMWG01000011">
    <property type="protein sequence ID" value="SCZ70963.1"/>
    <property type="molecule type" value="Genomic_DNA"/>
</dbReference>
<dbReference type="SUPFAM" id="SSF56281">
    <property type="entry name" value="Metallo-hydrolase/oxidoreductase"/>
    <property type="match status" value="1"/>
</dbReference>
<dbReference type="GO" id="GO:0016787">
    <property type="term" value="F:hydrolase activity"/>
    <property type="evidence" value="ECO:0007669"/>
    <property type="project" value="UniProtKB-KW"/>
</dbReference>
<dbReference type="STRING" id="1156985.SAMN04488118_11165"/>
<evidence type="ECO:0000259" key="6">
    <source>
        <dbReference type="SMART" id="SM00849"/>
    </source>
</evidence>
<gene>
    <name evidence="7" type="ORF">SAMN04488118_11165</name>
</gene>
<evidence type="ECO:0000256" key="3">
    <source>
        <dbReference type="ARBA" id="ARBA00022723"/>
    </source>
</evidence>
<name>A0A1G5RA43_9RHOB</name>
<dbReference type="CDD" id="cd07729">
    <property type="entry name" value="AHL_lactonase_MBL-fold"/>
    <property type="match status" value="1"/>
</dbReference>
<dbReference type="RefSeq" id="WP_090220493.1">
    <property type="nucleotide sequence ID" value="NZ_FMWG01000011.1"/>
</dbReference>
<dbReference type="PANTHER" id="PTHR42978">
    <property type="entry name" value="QUORUM-QUENCHING LACTONASE YTNP-RELATED-RELATED"/>
    <property type="match status" value="1"/>
</dbReference>
<keyword evidence="4" id="KW-0378">Hydrolase</keyword>
<evidence type="ECO:0000313" key="7">
    <source>
        <dbReference type="EMBL" id="SCZ70963.1"/>
    </source>
</evidence>
<dbReference type="Gene3D" id="3.60.15.10">
    <property type="entry name" value="Ribonuclease Z/Hydroxyacylglutathione hydrolase-like"/>
    <property type="match status" value="1"/>
</dbReference>
<organism evidence="7 8">
    <name type="scientific">Epibacterium ulvae</name>
    <dbReference type="NCBI Taxonomy" id="1156985"/>
    <lineage>
        <taxon>Bacteria</taxon>
        <taxon>Pseudomonadati</taxon>
        <taxon>Pseudomonadota</taxon>
        <taxon>Alphaproteobacteria</taxon>
        <taxon>Rhodobacterales</taxon>
        <taxon>Roseobacteraceae</taxon>
        <taxon>Epibacterium</taxon>
    </lineage>
</organism>
<sequence>MSDWQVYAVKYAERNTRTRADSFIFDDNHDAPHAMDYYIWVLRRGDEVILVDTGYDGAEAAARGRPIALDPREALKPLGLRPEDITQVIVTHLHYDHAGGLHLFPNATLHLQEAEMGFATGPCMCHDTLRAPFTADHICEAVKRLYAGKLVFYSGSAEIAEGLRVHCIGGHSRGLQCVEVRTQAGWMVLASDAAHYYENFLANKPFPIVVDLPEMLQGFSTLRRLASKPELIIPGHDPLVRQMFPVGPAPHIFRLDQGPVRTDLLKGFKP</sequence>
<dbReference type="SMART" id="SM00849">
    <property type="entry name" value="Lactamase_B"/>
    <property type="match status" value="1"/>
</dbReference>
<evidence type="ECO:0000256" key="4">
    <source>
        <dbReference type="ARBA" id="ARBA00022801"/>
    </source>
</evidence>
<dbReference type="OrthoDB" id="9773738at2"/>